<evidence type="ECO:0000259" key="6">
    <source>
        <dbReference type="PROSITE" id="PS50045"/>
    </source>
</evidence>
<dbReference type="Proteomes" id="UP000824024">
    <property type="component" value="Unassembled WGS sequence"/>
</dbReference>
<dbReference type="GO" id="GO:0005524">
    <property type="term" value="F:ATP binding"/>
    <property type="evidence" value="ECO:0007669"/>
    <property type="project" value="UniProtKB-KW"/>
</dbReference>
<dbReference type="Pfam" id="PF00989">
    <property type="entry name" value="PAS"/>
    <property type="match status" value="1"/>
</dbReference>
<dbReference type="GO" id="GO:0043565">
    <property type="term" value="F:sequence-specific DNA binding"/>
    <property type="evidence" value="ECO:0007669"/>
    <property type="project" value="InterPro"/>
</dbReference>
<dbReference type="SUPFAM" id="SSF46689">
    <property type="entry name" value="Homeodomain-like"/>
    <property type="match status" value="1"/>
</dbReference>
<keyword evidence="3" id="KW-0805">Transcription regulation</keyword>
<dbReference type="Pfam" id="PF00158">
    <property type="entry name" value="Sigma54_activat"/>
    <property type="match status" value="1"/>
</dbReference>
<dbReference type="Gene3D" id="3.30.450.20">
    <property type="entry name" value="PAS domain"/>
    <property type="match status" value="1"/>
</dbReference>
<accession>A0A9D2D2H5</accession>
<name>A0A9D2D2H5_9FIRM</name>
<sequence>MNMHTDVNQWLSAVIENSFDGIYITDGNANTIMVNKSYENITGLKREEVLNQNMRDLVERHVISSSGSLMVLEIGGPITLHQEFKTGKKALITSSPIYNDKHEIIMIVTNVRDLTEIYNLKAEVEKNQEQTSLLKQELEHMQREMLSQDIIAEDEHTLNALRLADKVLDLDTTVILLGETGVGKEVFARYIHSHSNRKDRSFIRVNCGAIPENLLESELFGYEKGAFTGADRNGKPGLFEAADKGTIFLDEIGELPLSMQVKLLRVLQDQEIERIGSITPRKIDVRILAATNRNLEEMVRAGQFREDLYYRLMVFPIHIPPLRHRPGDIPSLVRLFTDRLNRKYGFVKSFSRASMQILADYDWPGNIRELKNVVERAIIISGDNVIQPDTLPMIHGVSGQKRPGVLPARFHNNLAAYLEEIELQYINDAYETYGNVRDAAESLQMSPATFVRKRRKGEKRSSSD</sequence>
<organism evidence="8 9">
    <name type="scientific">Candidatus Eubacterium avistercoris</name>
    <dbReference type="NCBI Taxonomy" id="2838567"/>
    <lineage>
        <taxon>Bacteria</taxon>
        <taxon>Bacillati</taxon>
        <taxon>Bacillota</taxon>
        <taxon>Clostridia</taxon>
        <taxon>Eubacteriales</taxon>
        <taxon>Eubacteriaceae</taxon>
        <taxon>Eubacterium</taxon>
    </lineage>
</organism>
<dbReference type="EMBL" id="DXCH01000143">
    <property type="protein sequence ID" value="HIZ07304.1"/>
    <property type="molecule type" value="Genomic_DNA"/>
</dbReference>
<gene>
    <name evidence="8" type="ORF">IAA08_05145</name>
</gene>
<dbReference type="NCBIfam" id="TIGR00229">
    <property type="entry name" value="sensory_box"/>
    <property type="match status" value="1"/>
</dbReference>
<dbReference type="PROSITE" id="PS00675">
    <property type="entry name" value="SIGMA54_INTERACT_1"/>
    <property type="match status" value="1"/>
</dbReference>
<keyword evidence="5" id="KW-0804">Transcription</keyword>
<dbReference type="Gene3D" id="1.10.10.60">
    <property type="entry name" value="Homeodomain-like"/>
    <property type="match status" value="1"/>
</dbReference>
<feature type="domain" description="PAS" evidence="7">
    <location>
        <begin position="7"/>
        <end position="58"/>
    </location>
</feature>
<evidence type="ECO:0000313" key="9">
    <source>
        <dbReference type="Proteomes" id="UP000824024"/>
    </source>
</evidence>
<dbReference type="CDD" id="cd00130">
    <property type="entry name" value="PAS"/>
    <property type="match status" value="1"/>
</dbReference>
<protein>
    <submittedName>
        <fullName evidence="8">Sigma 54-interacting transcriptional regulator</fullName>
    </submittedName>
</protein>
<evidence type="ECO:0000259" key="7">
    <source>
        <dbReference type="PROSITE" id="PS50112"/>
    </source>
</evidence>
<dbReference type="InterPro" id="IPR013767">
    <property type="entry name" value="PAS_fold"/>
</dbReference>
<dbReference type="SUPFAM" id="SSF55785">
    <property type="entry name" value="PYP-like sensor domain (PAS domain)"/>
    <property type="match status" value="1"/>
</dbReference>
<evidence type="ECO:0000256" key="1">
    <source>
        <dbReference type="ARBA" id="ARBA00022741"/>
    </source>
</evidence>
<keyword evidence="4" id="KW-0238">DNA-binding</keyword>
<dbReference type="InterPro" id="IPR027417">
    <property type="entry name" value="P-loop_NTPase"/>
</dbReference>
<dbReference type="InterPro" id="IPR025944">
    <property type="entry name" value="Sigma_54_int_dom_CS"/>
</dbReference>
<dbReference type="Gene3D" id="3.40.50.300">
    <property type="entry name" value="P-loop containing nucleotide triphosphate hydrolases"/>
    <property type="match status" value="1"/>
</dbReference>
<feature type="domain" description="Sigma-54 factor interaction" evidence="6">
    <location>
        <begin position="150"/>
        <end position="379"/>
    </location>
</feature>
<dbReference type="SMART" id="SM00091">
    <property type="entry name" value="PAS"/>
    <property type="match status" value="1"/>
</dbReference>
<dbReference type="FunFam" id="3.40.50.300:FF:000006">
    <property type="entry name" value="DNA-binding transcriptional regulator NtrC"/>
    <property type="match status" value="1"/>
</dbReference>
<dbReference type="Pfam" id="PF25601">
    <property type="entry name" value="AAA_lid_14"/>
    <property type="match status" value="1"/>
</dbReference>
<reference evidence="8" key="2">
    <citation type="submission" date="2021-04" db="EMBL/GenBank/DDBJ databases">
        <authorList>
            <person name="Gilroy R."/>
        </authorList>
    </citation>
    <scope>NUCLEOTIDE SEQUENCE</scope>
    <source>
        <strain evidence="8">CHK192-9172</strain>
    </source>
</reference>
<dbReference type="InterPro" id="IPR025662">
    <property type="entry name" value="Sigma_54_int_dom_ATP-bd_1"/>
</dbReference>
<dbReference type="SUPFAM" id="SSF52540">
    <property type="entry name" value="P-loop containing nucleoside triphosphate hydrolases"/>
    <property type="match status" value="1"/>
</dbReference>
<evidence type="ECO:0000313" key="8">
    <source>
        <dbReference type="EMBL" id="HIZ07304.1"/>
    </source>
</evidence>
<keyword evidence="1" id="KW-0547">Nucleotide-binding</keyword>
<dbReference type="InterPro" id="IPR002078">
    <property type="entry name" value="Sigma_54_int"/>
</dbReference>
<dbReference type="AlphaFoldDB" id="A0A9D2D2H5"/>
<dbReference type="PROSITE" id="PS50045">
    <property type="entry name" value="SIGMA54_INTERACT_4"/>
    <property type="match status" value="1"/>
</dbReference>
<dbReference type="CDD" id="cd00009">
    <property type="entry name" value="AAA"/>
    <property type="match status" value="1"/>
</dbReference>
<dbReference type="InterPro" id="IPR009057">
    <property type="entry name" value="Homeodomain-like_sf"/>
</dbReference>
<dbReference type="PROSITE" id="PS00688">
    <property type="entry name" value="SIGMA54_INTERACT_3"/>
    <property type="match status" value="1"/>
</dbReference>
<evidence type="ECO:0000256" key="4">
    <source>
        <dbReference type="ARBA" id="ARBA00023125"/>
    </source>
</evidence>
<dbReference type="InterPro" id="IPR035965">
    <property type="entry name" value="PAS-like_dom_sf"/>
</dbReference>
<dbReference type="PANTHER" id="PTHR32071">
    <property type="entry name" value="TRANSCRIPTIONAL REGULATORY PROTEIN"/>
    <property type="match status" value="1"/>
</dbReference>
<evidence type="ECO:0000256" key="5">
    <source>
        <dbReference type="ARBA" id="ARBA00023163"/>
    </source>
</evidence>
<dbReference type="InterPro" id="IPR000014">
    <property type="entry name" value="PAS"/>
</dbReference>
<dbReference type="InterPro" id="IPR025943">
    <property type="entry name" value="Sigma_54_int_dom_ATP-bd_2"/>
</dbReference>
<evidence type="ECO:0000256" key="2">
    <source>
        <dbReference type="ARBA" id="ARBA00022840"/>
    </source>
</evidence>
<proteinExistence type="predicted"/>
<dbReference type="InterPro" id="IPR003593">
    <property type="entry name" value="AAA+_ATPase"/>
</dbReference>
<dbReference type="PROSITE" id="PS50112">
    <property type="entry name" value="PAS"/>
    <property type="match status" value="1"/>
</dbReference>
<evidence type="ECO:0000256" key="3">
    <source>
        <dbReference type="ARBA" id="ARBA00023015"/>
    </source>
</evidence>
<dbReference type="PANTHER" id="PTHR32071:SF121">
    <property type="entry name" value="SIGMA L-DEPENDENT TRANSCRIPTIONAL REGULATOR YQIR-RELATED"/>
    <property type="match status" value="1"/>
</dbReference>
<comment type="caution">
    <text evidence="8">The sequence shown here is derived from an EMBL/GenBank/DDBJ whole genome shotgun (WGS) entry which is preliminary data.</text>
</comment>
<dbReference type="Gene3D" id="1.10.8.60">
    <property type="match status" value="1"/>
</dbReference>
<keyword evidence="2" id="KW-0067">ATP-binding</keyword>
<dbReference type="InterPro" id="IPR058031">
    <property type="entry name" value="AAA_lid_NorR"/>
</dbReference>
<dbReference type="PROSITE" id="PS00676">
    <property type="entry name" value="SIGMA54_INTERACT_2"/>
    <property type="match status" value="1"/>
</dbReference>
<dbReference type="GO" id="GO:0006355">
    <property type="term" value="P:regulation of DNA-templated transcription"/>
    <property type="evidence" value="ECO:0007669"/>
    <property type="project" value="InterPro"/>
</dbReference>
<dbReference type="SMART" id="SM00382">
    <property type="entry name" value="AAA"/>
    <property type="match status" value="1"/>
</dbReference>
<reference evidence="8" key="1">
    <citation type="journal article" date="2021" name="PeerJ">
        <title>Extensive microbial diversity within the chicken gut microbiome revealed by metagenomics and culture.</title>
        <authorList>
            <person name="Gilroy R."/>
            <person name="Ravi A."/>
            <person name="Getino M."/>
            <person name="Pursley I."/>
            <person name="Horton D.L."/>
            <person name="Alikhan N.F."/>
            <person name="Baker D."/>
            <person name="Gharbi K."/>
            <person name="Hall N."/>
            <person name="Watson M."/>
            <person name="Adriaenssens E.M."/>
            <person name="Foster-Nyarko E."/>
            <person name="Jarju S."/>
            <person name="Secka A."/>
            <person name="Antonio M."/>
            <person name="Oren A."/>
            <person name="Chaudhuri R.R."/>
            <person name="La Ragione R."/>
            <person name="Hildebrand F."/>
            <person name="Pallen M.J."/>
        </authorList>
    </citation>
    <scope>NUCLEOTIDE SEQUENCE</scope>
    <source>
        <strain evidence="8">CHK192-9172</strain>
    </source>
</reference>